<dbReference type="InterPro" id="IPR011990">
    <property type="entry name" value="TPR-like_helical_dom_sf"/>
</dbReference>
<dbReference type="Gene3D" id="1.25.40.10">
    <property type="entry name" value="Tetratricopeptide repeat domain"/>
    <property type="match status" value="3"/>
</dbReference>
<evidence type="ECO:0000313" key="6">
    <source>
        <dbReference type="Proteomes" id="UP001303285"/>
    </source>
</evidence>
<dbReference type="InterPro" id="IPR002182">
    <property type="entry name" value="NB-ARC"/>
</dbReference>
<keyword evidence="6" id="KW-1185">Reference proteome</keyword>
<sequence>MKLNPSKYIIPYQGSANFVGRIDELAKIHEKLHTSRSVAISAAVAGMGGVGKTELATQYARQHQDDYLGGICWLNAREGNLATEIINQFKQFLKLEIPEELKGKPLEEQVWWCWHNWQPPEGLVLVVLDDVVNLESFYQLLPKVKRFRVLITTRLRNLDPDIEEIPLDVLSPEDALNLLTKLVGDTRVQKEKQQAQELCKRLGYLPLGLQLVGRYLRKKPLLSLDKMLQRLEEQRELLNQPQLTVDIPLQGVKAVFELSWKELKPTSQRMGEFLSLFVPTSIPWELVEYACKSLNWQELDIETANEQLYEHHLIEQLLEGEPLYKIHPLIRGFLQAKLEEAEHSNQFRQAFATALVEIAKTVPRTYATEPGIFTRESFDSVKDAIPHLEELVQNLTDAIKDEDLSQSFSMLGQFYRVQGFYKLYQSCHEKSVDLLQKRLGKTHPSFATCLVELGVSYLFQGQYIEAESILKEVLELRQKIFGEEHSDVAESFDLLGLVYRLQGKLEEAEPLLLKGLDLRKHLLGEENLQIVHSFINLAALYRVQGRFDEGEFLLQRALVIQEHFLGREHPDIARSMDKLGIVYRLQGNLEEAEQQHLQALELQRNFFREEDPPITEIKRSLADVYCNQGRLDDAEAILGEILKVQKSLWGDENRYVIKTIHKLAQIYRLRGKRAEEQESFAEAESFYRTALDLQNDLPEEDRKLIPAMLDLVQLYQDRKKGYKKGYKKAEPLLLKILEEQRCRSAEPQHLAKTLKSLGDLYRSNNRNNEARPFYQEAEQIYLDMLGDNDPNTFKYRGYLEHCQSILQTYSDDD</sequence>
<dbReference type="InterPro" id="IPR019734">
    <property type="entry name" value="TPR_rpt"/>
</dbReference>
<feature type="repeat" description="TPR" evidence="3">
    <location>
        <begin position="573"/>
        <end position="606"/>
    </location>
</feature>
<organism evidence="5 6">
    <name type="scientific">Nodularia spumigena UHCC 0060</name>
    <dbReference type="NCBI Taxonomy" id="3110300"/>
    <lineage>
        <taxon>Bacteria</taxon>
        <taxon>Bacillati</taxon>
        <taxon>Cyanobacteriota</taxon>
        <taxon>Cyanophyceae</taxon>
        <taxon>Nostocales</taxon>
        <taxon>Nodulariaceae</taxon>
        <taxon>Nodularia</taxon>
    </lineage>
</organism>
<keyword evidence="2 3" id="KW-0802">TPR repeat</keyword>
<dbReference type="Pfam" id="PF13374">
    <property type="entry name" value="TPR_10"/>
    <property type="match status" value="2"/>
</dbReference>
<feature type="domain" description="NB-ARC" evidence="4">
    <location>
        <begin position="24"/>
        <end position="187"/>
    </location>
</feature>
<dbReference type="PROSITE" id="PS50005">
    <property type="entry name" value="TPR"/>
    <property type="match status" value="1"/>
</dbReference>
<accession>A0ABU5UVI1</accession>
<evidence type="ECO:0000259" key="4">
    <source>
        <dbReference type="Pfam" id="PF00931"/>
    </source>
</evidence>
<dbReference type="PANTHER" id="PTHR45641">
    <property type="entry name" value="TETRATRICOPEPTIDE REPEAT PROTEIN (AFU_ORTHOLOGUE AFUA_6G03870)"/>
    <property type="match status" value="1"/>
</dbReference>
<dbReference type="PRINTS" id="PR00364">
    <property type="entry name" value="DISEASERSIST"/>
</dbReference>
<dbReference type="Proteomes" id="UP001303285">
    <property type="component" value="Unassembled WGS sequence"/>
</dbReference>
<evidence type="ECO:0000256" key="2">
    <source>
        <dbReference type="ARBA" id="ARBA00022803"/>
    </source>
</evidence>
<dbReference type="SMART" id="SM00028">
    <property type="entry name" value="TPR"/>
    <property type="match status" value="7"/>
</dbReference>
<dbReference type="SUPFAM" id="SSF48452">
    <property type="entry name" value="TPR-like"/>
    <property type="match status" value="2"/>
</dbReference>
<protein>
    <submittedName>
        <fullName evidence="5">Tetratricopeptide repeat protein</fullName>
    </submittedName>
</protein>
<dbReference type="EMBL" id="JAYGHK010000078">
    <property type="protein sequence ID" value="MEA5610147.1"/>
    <property type="molecule type" value="Genomic_DNA"/>
</dbReference>
<dbReference type="Pfam" id="PF13424">
    <property type="entry name" value="TPR_12"/>
    <property type="match status" value="2"/>
</dbReference>
<dbReference type="RefSeq" id="WP_323210065.1">
    <property type="nucleotide sequence ID" value="NZ_JAYGHK010000078.1"/>
</dbReference>
<dbReference type="Gene3D" id="1.10.8.430">
    <property type="entry name" value="Helical domain of apoptotic protease-activating factors"/>
    <property type="match status" value="1"/>
</dbReference>
<dbReference type="InterPro" id="IPR042197">
    <property type="entry name" value="Apaf_helical"/>
</dbReference>
<dbReference type="Pfam" id="PF00931">
    <property type="entry name" value="NB-ARC"/>
    <property type="match status" value="1"/>
</dbReference>
<evidence type="ECO:0000256" key="3">
    <source>
        <dbReference type="PROSITE-ProRule" id="PRU00339"/>
    </source>
</evidence>
<evidence type="ECO:0000256" key="1">
    <source>
        <dbReference type="ARBA" id="ARBA00022737"/>
    </source>
</evidence>
<gene>
    <name evidence="5" type="ORF">VB695_19080</name>
</gene>
<comment type="caution">
    <text evidence="5">The sequence shown here is derived from an EMBL/GenBank/DDBJ whole genome shotgun (WGS) entry which is preliminary data.</text>
</comment>
<evidence type="ECO:0000313" key="5">
    <source>
        <dbReference type="EMBL" id="MEA5610147.1"/>
    </source>
</evidence>
<reference evidence="5 6" key="1">
    <citation type="submission" date="2023-12" db="EMBL/GenBank/DDBJ databases">
        <title>Baltic Sea Cyanobacteria.</title>
        <authorList>
            <person name="Delbaje E."/>
            <person name="Fewer D.P."/>
            <person name="Shishido T.K."/>
        </authorList>
    </citation>
    <scope>NUCLEOTIDE SEQUENCE [LARGE SCALE GENOMIC DNA]</scope>
    <source>
        <strain evidence="5 6">UHCC 0060</strain>
    </source>
</reference>
<proteinExistence type="predicted"/>
<dbReference type="InterPro" id="IPR027417">
    <property type="entry name" value="P-loop_NTPase"/>
</dbReference>
<keyword evidence="1" id="KW-0677">Repeat</keyword>
<dbReference type="PANTHER" id="PTHR45641:SF19">
    <property type="entry name" value="NEPHROCYSTIN-3"/>
    <property type="match status" value="1"/>
</dbReference>
<dbReference type="SUPFAM" id="SSF52540">
    <property type="entry name" value="P-loop containing nucleoside triphosphate hydrolases"/>
    <property type="match status" value="1"/>
</dbReference>
<dbReference type="Gene3D" id="3.40.50.300">
    <property type="entry name" value="P-loop containing nucleotide triphosphate hydrolases"/>
    <property type="match status" value="1"/>
</dbReference>
<name>A0ABU5UVI1_NODSP</name>